<evidence type="ECO:0000256" key="6">
    <source>
        <dbReference type="ARBA" id="ARBA00023136"/>
    </source>
</evidence>
<gene>
    <name evidence="9" type="ORF">RHODO2019_17095</name>
</gene>
<reference evidence="9" key="1">
    <citation type="submission" date="2022-10" db="EMBL/GenBank/DDBJ databases">
        <title>Rhodococcus sp.75.</title>
        <authorList>
            <person name="Sun M."/>
        </authorList>
    </citation>
    <scope>NUCLEOTIDE SEQUENCE</scope>
    <source>
        <strain evidence="9">75</strain>
    </source>
</reference>
<dbReference type="EMBL" id="CP110615">
    <property type="protein sequence ID" value="UZJ24798.1"/>
    <property type="molecule type" value="Genomic_DNA"/>
</dbReference>
<feature type="transmembrane region" description="Helical" evidence="7">
    <location>
        <begin position="73"/>
        <end position="93"/>
    </location>
</feature>
<dbReference type="InterPro" id="IPR000326">
    <property type="entry name" value="PAP2/HPO"/>
</dbReference>
<keyword evidence="3 7" id="KW-0812">Transmembrane</keyword>
<feature type="transmembrane region" description="Helical" evidence="7">
    <location>
        <begin position="141"/>
        <end position="161"/>
    </location>
</feature>
<comment type="subcellular location">
    <subcellularLocation>
        <location evidence="1">Cell membrane</location>
        <topology evidence="1">Multi-pass membrane protein</topology>
    </subcellularLocation>
</comment>
<dbReference type="PANTHER" id="PTHR14969:SF62">
    <property type="entry name" value="DECAPRENYLPHOSPHORYL-5-PHOSPHORIBOSE PHOSPHATASE RV3807C-RELATED"/>
    <property type="match status" value="1"/>
</dbReference>
<keyword evidence="4" id="KW-0378">Hydrolase</keyword>
<dbReference type="RefSeq" id="WP_265382904.1">
    <property type="nucleotide sequence ID" value="NZ_CP110615.1"/>
</dbReference>
<evidence type="ECO:0000256" key="4">
    <source>
        <dbReference type="ARBA" id="ARBA00022801"/>
    </source>
</evidence>
<proteinExistence type="predicted"/>
<dbReference type="SMART" id="SM00014">
    <property type="entry name" value="acidPPc"/>
    <property type="match status" value="1"/>
</dbReference>
<dbReference type="Gene3D" id="1.20.144.10">
    <property type="entry name" value="Phosphatidic acid phosphatase type 2/haloperoxidase"/>
    <property type="match status" value="2"/>
</dbReference>
<evidence type="ECO:0000256" key="2">
    <source>
        <dbReference type="ARBA" id="ARBA00022475"/>
    </source>
</evidence>
<keyword evidence="5 7" id="KW-1133">Transmembrane helix</keyword>
<dbReference type="Pfam" id="PF01569">
    <property type="entry name" value="PAP2"/>
    <property type="match status" value="1"/>
</dbReference>
<evidence type="ECO:0000313" key="9">
    <source>
        <dbReference type="EMBL" id="UZJ24798.1"/>
    </source>
</evidence>
<accession>A0ABY6NZT4</accession>
<feature type="transmembrane region" description="Helical" evidence="7">
    <location>
        <begin position="42"/>
        <end position="61"/>
    </location>
</feature>
<dbReference type="SUPFAM" id="SSF48317">
    <property type="entry name" value="Acid phosphatase/Vanadium-dependent haloperoxidase"/>
    <property type="match status" value="1"/>
</dbReference>
<evidence type="ECO:0000256" key="1">
    <source>
        <dbReference type="ARBA" id="ARBA00004651"/>
    </source>
</evidence>
<feature type="transmembrane region" description="Helical" evidence="7">
    <location>
        <begin position="167"/>
        <end position="185"/>
    </location>
</feature>
<dbReference type="PANTHER" id="PTHR14969">
    <property type="entry name" value="SPHINGOSINE-1-PHOSPHATE PHOSPHOHYDROLASE"/>
    <property type="match status" value="1"/>
</dbReference>
<keyword evidence="6 7" id="KW-0472">Membrane</keyword>
<organism evidence="9 10">
    <name type="scientific">Rhodococcus antarcticus</name>
    <dbReference type="NCBI Taxonomy" id="2987751"/>
    <lineage>
        <taxon>Bacteria</taxon>
        <taxon>Bacillati</taxon>
        <taxon>Actinomycetota</taxon>
        <taxon>Actinomycetes</taxon>
        <taxon>Mycobacteriales</taxon>
        <taxon>Nocardiaceae</taxon>
        <taxon>Rhodococcus</taxon>
    </lineage>
</organism>
<evidence type="ECO:0000256" key="7">
    <source>
        <dbReference type="SAM" id="Phobius"/>
    </source>
</evidence>
<dbReference type="Proteomes" id="UP001164965">
    <property type="component" value="Chromosome"/>
</dbReference>
<evidence type="ECO:0000256" key="5">
    <source>
        <dbReference type="ARBA" id="ARBA00022989"/>
    </source>
</evidence>
<dbReference type="CDD" id="cd01610">
    <property type="entry name" value="PAP2_like"/>
    <property type="match status" value="1"/>
</dbReference>
<evidence type="ECO:0000256" key="3">
    <source>
        <dbReference type="ARBA" id="ARBA00022692"/>
    </source>
</evidence>
<protein>
    <submittedName>
        <fullName evidence="9">Phosphatase PAP2 family protein</fullName>
    </submittedName>
</protein>
<dbReference type="InterPro" id="IPR036938">
    <property type="entry name" value="PAP2/HPO_sf"/>
</dbReference>
<keyword evidence="10" id="KW-1185">Reference proteome</keyword>
<feature type="domain" description="Phosphatidic acid phosphatase type 2/haloperoxidase" evidence="8">
    <location>
        <begin position="68"/>
        <end position="182"/>
    </location>
</feature>
<sequence length="218" mass="22877">MSVPHTTAALALDGSQIDGSLYLQVTTFARDTPWLNGTLNAYSSYGIGVFVLLIAAAWWMARRASTTTMTAALAVPVAAVLSYVVDALVKVAVAEPRPCFAYPTAFVLEDCPAPSDYAFPSNHSVVVAAMTVALVLVSRRLALVAAVAAAVMGFSRVYVGAHYPHDVLAGLLIGAVVGYVVAVAARRYATPLVDRLSTTRLRPLLTTGAGPQADSQPR</sequence>
<evidence type="ECO:0000259" key="8">
    <source>
        <dbReference type="SMART" id="SM00014"/>
    </source>
</evidence>
<name>A0ABY6NZT4_9NOCA</name>
<evidence type="ECO:0000313" key="10">
    <source>
        <dbReference type="Proteomes" id="UP001164965"/>
    </source>
</evidence>
<keyword evidence="2" id="KW-1003">Cell membrane</keyword>